<dbReference type="AlphaFoldDB" id="A0A0L0BXH9"/>
<proteinExistence type="predicted"/>
<name>A0A0L0BXH9_LUCCU</name>
<comment type="caution">
    <text evidence="1">The sequence shown here is derived from an EMBL/GenBank/DDBJ whole genome shotgun (WGS) entry which is preliminary data.</text>
</comment>
<keyword evidence="2" id="KW-1185">Reference proteome</keyword>
<dbReference type="Proteomes" id="UP000037069">
    <property type="component" value="Unassembled WGS sequence"/>
</dbReference>
<evidence type="ECO:0000313" key="1">
    <source>
        <dbReference type="EMBL" id="KNC23954.1"/>
    </source>
</evidence>
<accession>A0A0L0BXH9</accession>
<sequence>MFVPNYTAIDASVKAQEDVSNIAPRSNSSIASLPILRDAMERSLTKRFDKYFELSSKVDLAITASVLCPDVKLNWIKALNPEISQLEIENIDKRIKTKIDNEITEDFSAISQPTNSYFNFGFQELGS</sequence>
<evidence type="ECO:0000313" key="2">
    <source>
        <dbReference type="Proteomes" id="UP000037069"/>
    </source>
</evidence>
<protein>
    <submittedName>
        <fullName evidence="1">Uncharacterized protein</fullName>
    </submittedName>
</protein>
<reference evidence="1 2" key="1">
    <citation type="journal article" date="2015" name="Nat. Commun.">
        <title>Lucilia cuprina genome unlocks parasitic fly biology to underpin future interventions.</title>
        <authorList>
            <person name="Anstead C.A."/>
            <person name="Korhonen P.K."/>
            <person name="Young N.D."/>
            <person name="Hall R.S."/>
            <person name="Jex A.R."/>
            <person name="Murali S.C."/>
            <person name="Hughes D.S."/>
            <person name="Lee S.F."/>
            <person name="Perry T."/>
            <person name="Stroehlein A.J."/>
            <person name="Ansell B.R."/>
            <person name="Breugelmans B."/>
            <person name="Hofmann A."/>
            <person name="Qu J."/>
            <person name="Dugan S."/>
            <person name="Lee S.L."/>
            <person name="Chao H."/>
            <person name="Dinh H."/>
            <person name="Han Y."/>
            <person name="Doddapaneni H.V."/>
            <person name="Worley K.C."/>
            <person name="Muzny D.M."/>
            <person name="Ioannidis P."/>
            <person name="Waterhouse R.M."/>
            <person name="Zdobnov E.M."/>
            <person name="James P.J."/>
            <person name="Bagnall N.H."/>
            <person name="Kotze A.C."/>
            <person name="Gibbs R.A."/>
            <person name="Richards S."/>
            <person name="Batterham P."/>
            <person name="Gasser R.B."/>
        </authorList>
    </citation>
    <scope>NUCLEOTIDE SEQUENCE [LARGE SCALE GENOMIC DNA]</scope>
    <source>
        <strain evidence="1 2">LS</strain>
        <tissue evidence="1">Full body</tissue>
    </source>
</reference>
<gene>
    <name evidence="1" type="ORF">FF38_14267</name>
</gene>
<organism evidence="1 2">
    <name type="scientific">Lucilia cuprina</name>
    <name type="common">Green bottle fly</name>
    <name type="synonym">Australian sheep blowfly</name>
    <dbReference type="NCBI Taxonomy" id="7375"/>
    <lineage>
        <taxon>Eukaryota</taxon>
        <taxon>Metazoa</taxon>
        <taxon>Ecdysozoa</taxon>
        <taxon>Arthropoda</taxon>
        <taxon>Hexapoda</taxon>
        <taxon>Insecta</taxon>
        <taxon>Pterygota</taxon>
        <taxon>Neoptera</taxon>
        <taxon>Endopterygota</taxon>
        <taxon>Diptera</taxon>
        <taxon>Brachycera</taxon>
        <taxon>Muscomorpha</taxon>
        <taxon>Oestroidea</taxon>
        <taxon>Calliphoridae</taxon>
        <taxon>Luciliinae</taxon>
        <taxon>Lucilia</taxon>
    </lineage>
</organism>
<dbReference type="EMBL" id="JRES01001282">
    <property type="protein sequence ID" value="KNC23954.1"/>
    <property type="molecule type" value="Genomic_DNA"/>
</dbReference>